<dbReference type="SMART" id="SM01359">
    <property type="entry name" value="A2M_N_2"/>
    <property type="match status" value="1"/>
</dbReference>
<dbReference type="InterPro" id="IPR047565">
    <property type="entry name" value="Alpha-macroglob_thiol-ester_cl"/>
</dbReference>
<evidence type="ECO:0000256" key="3">
    <source>
        <dbReference type="ARBA" id="ARBA00023157"/>
    </source>
</evidence>
<dbReference type="Gene3D" id="6.20.50.160">
    <property type="match status" value="1"/>
</dbReference>
<evidence type="ECO:0000313" key="8">
    <source>
        <dbReference type="Proteomes" id="UP000694680"/>
    </source>
</evidence>
<reference evidence="7" key="3">
    <citation type="submission" date="2025-09" db="UniProtKB">
        <authorList>
            <consortium name="Ensembl"/>
        </authorList>
    </citation>
    <scope>IDENTIFICATION</scope>
</reference>
<name>A0A8C5DA84_GOUWI</name>
<dbReference type="Proteomes" id="UP000694680">
    <property type="component" value="Chromosome 1"/>
</dbReference>
<reference evidence="7" key="1">
    <citation type="submission" date="2020-06" db="EMBL/GenBank/DDBJ databases">
        <authorList>
            <consortium name="Wellcome Sanger Institute Data Sharing"/>
        </authorList>
    </citation>
    <scope>NUCLEOTIDE SEQUENCE [LARGE SCALE GENOMIC DNA]</scope>
</reference>
<dbReference type="FunFam" id="2.60.40.1940:FF:000001">
    <property type="entry name" value="Complement component C3"/>
    <property type="match status" value="1"/>
</dbReference>
<evidence type="ECO:0000256" key="1">
    <source>
        <dbReference type="ARBA" id="ARBA00004613"/>
    </source>
</evidence>
<reference evidence="7" key="2">
    <citation type="submission" date="2025-08" db="UniProtKB">
        <authorList>
            <consortium name="Ensembl"/>
        </authorList>
    </citation>
    <scope>IDENTIFICATION</scope>
</reference>
<sequence>VSVNVIFFLSIISIHLTLEPIEMINTRPRYNLLRTDNPENIYVQAEGLSAPITVSISIQDFTRSTTLLQESVILNTENQYYALKSIQVSQHSLLVLVLLLQVSVIEESLLMVSFHSGYIFLSTDKPIYNPGDTGEIKKCQSRGVNLVLLLSLSSLRLIILFFFYCAVRFRAFVCVVSVLPAFNVTLTPKATFLSLDDKEFAVEVSARYLYGKPVQGTAFVVFGVKMNKEMIRLPSSFCLLQLNGGVVKLSMDELKMAYPNIRSLVGNSLYVRASVLTKTGSDLVEAEKSGIKIVESPYVLLLKDMPKYFKPGLHLDFTVTISLYFHPSHNTISQAGLRPEQQAKHQVTVQPYETFDQNNQNYLYISTGSNMVSKGDRVSFKLIISCKEKTHRSLIKHITYLVISKGKIITAKRLDVSSEDTFTFVALMVTPDMMPSFRFVAFYSIHWIGREEVVSDSVWIDVVDSCIGELKVGPVDGEVADYKPGKSFSFQIRGEPGSKVSLVAVDNAVYLLNKEKLTQKKIWNTVEHGDIGCTHGGGRDALAVFTDAGLFYSSNGGLKTVNRNVMQCPGTSRSRRSAERLQQKAQLGKCEELQRRCCRDGLKTIPMPYSCTRRSLYITEGAECILAFRYCCAHYRGQVEEEEEEEEEWEYMDRKEVYLRSKFFESWLWIHVTLPNKRCVRCRQKSTFQMSVGFCVAEPFNVKVWKNLFVDLKLPYSVARNERVEIKAVIHNYGDNDMHVRDGPSFGSTEGICSVAFKDTHTQEVLVAARSSVAVPYTIVPVVVGKLHLEVMVVGRGRMGGDRIEKSLRVVVSPSLVCHHLTSSTGIQRVRASKPELKSVVPHSVPEAFINIRGKNSIENSISEDSLGTLIRMPGGCVEQNLASITLPLIATLYLDKTKGWEKVGVQRREEALRYIRTGEKKICFFFFFFLAVRITAYVVKVFSMANSFIGIKQKEVCDPILYLIKHKISGPDTMFREDNPVYSPTMMVRKRLTMFNRKEQLYWLLPIYVVKCNTLLYINEIYTMICLSGGTHWPDHENHLFTLEATGYALLTLVKYGRMEEAAAPFKWLNSQRRRGGGFGSTQPTMVVFQALSEYIIKKPQPKDLGLKVDVRLTGRKEIRYVFNSTTNYAARTSRVRRDRFTKITLNLLRHISTAKSQNNHRPVTAVFFKQYIFKYFFVLISQFPLSQTLI</sequence>
<dbReference type="InterPro" id="IPR011625">
    <property type="entry name" value="A2M_N_BRD"/>
</dbReference>
<dbReference type="Gene3D" id="1.20.91.20">
    <property type="entry name" value="Anaphylotoxins (complement system)"/>
    <property type="match status" value="1"/>
</dbReference>
<evidence type="ECO:0000259" key="6">
    <source>
        <dbReference type="PROSITE" id="PS01178"/>
    </source>
</evidence>
<dbReference type="InterPro" id="IPR018081">
    <property type="entry name" value="Anaphylatoxin_comp_syst"/>
</dbReference>
<dbReference type="Pfam" id="PF07678">
    <property type="entry name" value="TED_complement"/>
    <property type="match status" value="2"/>
</dbReference>
<feature type="domain" description="Anaphylatoxin-like" evidence="6">
    <location>
        <begin position="597"/>
        <end position="632"/>
    </location>
</feature>
<dbReference type="CDD" id="cd00017">
    <property type="entry name" value="ANATO"/>
    <property type="match status" value="1"/>
</dbReference>
<accession>A0A8C5DA84</accession>
<protein>
    <submittedName>
        <fullName evidence="7">Complement component c3b, tandem duplicate 2</fullName>
    </submittedName>
</protein>
<dbReference type="Pfam" id="PF17790">
    <property type="entry name" value="MG1"/>
    <property type="match status" value="1"/>
</dbReference>
<dbReference type="Pfam" id="PF01821">
    <property type="entry name" value="ANATO"/>
    <property type="match status" value="1"/>
</dbReference>
<dbReference type="InterPro" id="IPR041555">
    <property type="entry name" value="MG3"/>
</dbReference>
<dbReference type="PANTHER" id="PTHR11412:SF167">
    <property type="entry name" value="COMPLEMENT COMPONENT C3B, TANDEM DUPLICATE 1 ISOFORM X1-RELATED"/>
    <property type="match status" value="1"/>
</dbReference>
<keyword evidence="3" id="KW-1015">Disulfide bond</keyword>
<dbReference type="Pfam" id="PF00207">
    <property type="entry name" value="A2M"/>
    <property type="match status" value="1"/>
</dbReference>
<dbReference type="SMART" id="SM01419">
    <property type="entry name" value="Thiol-ester_cl"/>
    <property type="match status" value="1"/>
</dbReference>
<keyword evidence="4" id="KW-1133">Transmembrane helix</keyword>
<organism evidence="7 8">
    <name type="scientific">Gouania willdenowi</name>
    <name type="common">Blunt-snouted clingfish</name>
    <name type="synonym">Lepadogaster willdenowi</name>
    <dbReference type="NCBI Taxonomy" id="441366"/>
    <lineage>
        <taxon>Eukaryota</taxon>
        <taxon>Metazoa</taxon>
        <taxon>Chordata</taxon>
        <taxon>Craniata</taxon>
        <taxon>Vertebrata</taxon>
        <taxon>Euteleostomi</taxon>
        <taxon>Actinopterygii</taxon>
        <taxon>Neopterygii</taxon>
        <taxon>Teleostei</taxon>
        <taxon>Neoteleostei</taxon>
        <taxon>Acanthomorphata</taxon>
        <taxon>Ovalentaria</taxon>
        <taxon>Blenniimorphae</taxon>
        <taxon>Blenniiformes</taxon>
        <taxon>Gobiesocoidei</taxon>
        <taxon>Gobiesocidae</taxon>
        <taxon>Gobiesocinae</taxon>
        <taxon>Gouania</taxon>
    </lineage>
</organism>
<proteinExistence type="predicted"/>
<dbReference type="Gene3D" id="1.50.10.20">
    <property type="match status" value="2"/>
</dbReference>
<evidence type="ECO:0000256" key="2">
    <source>
        <dbReference type="ARBA" id="ARBA00022525"/>
    </source>
</evidence>
<dbReference type="PROSITE" id="PS01177">
    <property type="entry name" value="ANAPHYLATOXIN_1"/>
    <property type="match status" value="1"/>
</dbReference>
<feature type="transmembrane region" description="Helical" evidence="4">
    <location>
        <begin position="925"/>
        <end position="943"/>
    </location>
</feature>
<dbReference type="Gene3D" id="2.60.40.1940">
    <property type="match status" value="1"/>
</dbReference>
<dbReference type="InterPro" id="IPR001599">
    <property type="entry name" value="Macroglobln_a2"/>
</dbReference>
<dbReference type="InterPro" id="IPR008930">
    <property type="entry name" value="Terpenoid_cyclase/PrenylTrfase"/>
</dbReference>
<dbReference type="Pfam" id="PF07703">
    <property type="entry name" value="A2M_BRD"/>
    <property type="match status" value="1"/>
</dbReference>
<dbReference type="SMART" id="SM01360">
    <property type="entry name" value="A2M"/>
    <property type="match status" value="1"/>
</dbReference>
<dbReference type="Gene3D" id="2.20.130.20">
    <property type="match status" value="1"/>
</dbReference>
<dbReference type="SUPFAM" id="SSF48239">
    <property type="entry name" value="Terpenoid cyclases/Protein prenyltransferases"/>
    <property type="match status" value="1"/>
</dbReference>
<dbReference type="Pfam" id="PF17791">
    <property type="entry name" value="MG3"/>
    <property type="match status" value="1"/>
</dbReference>
<dbReference type="Ensembl" id="ENSGWIT00000004481.1">
    <property type="protein sequence ID" value="ENSGWIP00000004174.1"/>
    <property type="gene ID" value="ENSGWIG00000002230.1"/>
</dbReference>
<dbReference type="SUPFAM" id="SSF47686">
    <property type="entry name" value="Anaphylotoxins (complement system)"/>
    <property type="match status" value="1"/>
</dbReference>
<dbReference type="AlphaFoldDB" id="A0A8C5DA84"/>
<dbReference type="InterPro" id="IPR050473">
    <property type="entry name" value="A2M/Complement_sys"/>
</dbReference>
<keyword evidence="4" id="KW-0812">Transmembrane</keyword>
<dbReference type="Gene3D" id="2.60.120.1540">
    <property type="match status" value="2"/>
</dbReference>
<dbReference type="InterPro" id="IPR013783">
    <property type="entry name" value="Ig-like_fold"/>
</dbReference>
<comment type="subcellular location">
    <subcellularLocation>
        <location evidence="1">Secreted</location>
    </subcellularLocation>
</comment>
<dbReference type="Gene3D" id="2.60.40.10">
    <property type="entry name" value="Immunoglobulins"/>
    <property type="match status" value="3"/>
</dbReference>
<dbReference type="GO" id="GO:0004866">
    <property type="term" value="F:endopeptidase inhibitor activity"/>
    <property type="evidence" value="ECO:0007669"/>
    <property type="project" value="InterPro"/>
</dbReference>
<dbReference type="Gene3D" id="2.60.40.1930">
    <property type="match status" value="4"/>
</dbReference>
<dbReference type="PANTHER" id="PTHR11412">
    <property type="entry name" value="MACROGLOBULIN / COMPLEMENT"/>
    <property type="match status" value="1"/>
</dbReference>
<evidence type="ECO:0000313" key="7">
    <source>
        <dbReference type="Ensembl" id="ENSGWIP00000004174.1"/>
    </source>
</evidence>
<dbReference type="InterPro" id="IPR041425">
    <property type="entry name" value="C3/4/5_MG1"/>
</dbReference>
<dbReference type="InterPro" id="IPR000020">
    <property type="entry name" value="Anaphylatoxin/fibulin"/>
</dbReference>
<feature type="transmembrane region" description="Helical" evidence="4">
    <location>
        <begin position="1002"/>
        <end position="1019"/>
    </location>
</feature>
<dbReference type="PROSITE" id="PS01178">
    <property type="entry name" value="ANAPHYLATOXIN_2"/>
    <property type="match status" value="1"/>
</dbReference>
<feature type="signal peptide" evidence="5">
    <location>
        <begin position="1"/>
        <end position="23"/>
    </location>
</feature>
<keyword evidence="8" id="KW-1185">Reference proteome</keyword>
<evidence type="ECO:0000256" key="4">
    <source>
        <dbReference type="SAM" id="Phobius"/>
    </source>
</evidence>
<keyword evidence="4" id="KW-0472">Membrane</keyword>
<feature type="chain" id="PRO_5034121705" evidence="5">
    <location>
        <begin position="24"/>
        <end position="1192"/>
    </location>
</feature>
<dbReference type="InterPro" id="IPR011626">
    <property type="entry name" value="Alpha-macroglobulin_TED"/>
</dbReference>
<evidence type="ECO:0000256" key="5">
    <source>
        <dbReference type="SAM" id="SignalP"/>
    </source>
</evidence>
<keyword evidence="2" id="KW-0964">Secreted</keyword>
<dbReference type="SMART" id="SM00104">
    <property type="entry name" value="ANATO"/>
    <property type="match status" value="1"/>
</dbReference>
<keyword evidence="5" id="KW-0732">Signal</keyword>
<dbReference type="GO" id="GO:0005615">
    <property type="term" value="C:extracellular space"/>
    <property type="evidence" value="ECO:0007669"/>
    <property type="project" value="InterPro"/>
</dbReference>